<dbReference type="EMBL" id="LR031874">
    <property type="protein sequence ID" value="VDD21996.1"/>
    <property type="molecule type" value="Genomic_DNA"/>
</dbReference>
<accession>A0A3P6D2U0</accession>
<protein>
    <recommendedName>
        <fullName evidence="2">Zinc knuckle CX2CX4HX4C domain-containing protein</fullName>
    </recommendedName>
</protein>
<dbReference type="InterPro" id="IPR025836">
    <property type="entry name" value="Zn_knuckle_CX2CX4HX4C"/>
</dbReference>
<evidence type="ECO:0000256" key="1">
    <source>
        <dbReference type="SAM" id="MobiDB-lite"/>
    </source>
</evidence>
<dbReference type="Pfam" id="PF14392">
    <property type="entry name" value="zf-CCHC_4"/>
    <property type="match status" value="1"/>
</dbReference>
<dbReference type="AlphaFoldDB" id="A0A3P6D2U0"/>
<feature type="region of interest" description="Disordered" evidence="1">
    <location>
        <begin position="229"/>
        <end position="262"/>
    </location>
</feature>
<feature type="domain" description="Zinc knuckle CX2CX4HX4C" evidence="2">
    <location>
        <begin position="72"/>
        <end position="120"/>
    </location>
</feature>
<gene>
    <name evidence="3" type="ORF">BOLC2T08260H</name>
</gene>
<proteinExistence type="predicted"/>
<evidence type="ECO:0000313" key="3">
    <source>
        <dbReference type="EMBL" id="VDD21996.1"/>
    </source>
</evidence>
<evidence type="ECO:0000259" key="2">
    <source>
        <dbReference type="Pfam" id="PF14392"/>
    </source>
</evidence>
<feature type="region of interest" description="Disordered" evidence="1">
    <location>
        <begin position="185"/>
        <end position="204"/>
    </location>
</feature>
<sequence>MFHTAQWSSEHSSATPPLSSIKIWAHLTGVPLDLRYQQGLSLVTGLIGEPKETDDFTLNLVSLTLSHVKVEVDLTEPLPRVVEFQRQSGEVVEVQVDYPWLPSTCSHCKELGHVMKNCLKIPLQKSSPTPPVPGSKTKKTVEGIVPQEKAKGKVNETTPQRKTGNSVVKSKHYVIKKPTSIPAPCPKLIPPASNSHSVSLPSSPLAQKTPCKALLSTPNANQLTTYSLSEKIEKPSLKRSRSSPTLSPPSHPKISFQSSNPSHSSLFPEIGTLQYISDSSFIGPILKNSFLPLLNVDSLQISGEPPLTS</sequence>
<feature type="compositionally biased region" description="Low complexity" evidence="1">
    <location>
        <begin position="191"/>
        <end position="204"/>
    </location>
</feature>
<dbReference type="PANTHER" id="PTHR31286">
    <property type="entry name" value="GLYCINE-RICH CELL WALL STRUCTURAL PROTEIN 1.8-LIKE"/>
    <property type="match status" value="1"/>
</dbReference>
<organism evidence="3">
    <name type="scientific">Brassica oleracea</name>
    <name type="common">Wild cabbage</name>
    <dbReference type="NCBI Taxonomy" id="3712"/>
    <lineage>
        <taxon>Eukaryota</taxon>
        <taxon>Viridiplantae</taxon>
        <taxon>Streptophyta</taxon>
        <taxon>Embryophyta</taxon>
        <taxon>Tracheophyta</taxon>
        <taxon>Spermatophyta</taxon>
        <taxon>Magnoliopsida</taxon>
        <taxon>eudicotyledons</taxon>
        <taxon>Gunneridae</taxon>
        <taxon>Pentapetalae</taxon>
        <taxon>rosids</taxon>
        <taxon>malvids</taxon>
        <taxon>Brassicales</taxon>
        <taxon>Brassicaceae</taxon>
        <taxon>Brassiceae</taxon>
        <taxon>Brassica</taxon>
    </lineage>
</organism>
<name>A0A3P6D2U0_BRAOL</name>
<dbReference type="InterPro" id="IPR040256">
    <property type="entry name" value="At4g02000-like"/>
</dbReference>
<reference evidence="3" key="1">
    <citation type="submission" date="2018-11" db="EMBL/GenBank/DDBJ databases">
        <authorList>
            <consortium name="Genoscope - CEA"/>
            <person name="William W."/>
        </authorList>
    </citation>
    <scope>NUCLEOTIDE SEQUENCE</scope>
</reference>
<dbReference type="PANTHER" id="PTHR31286:SF90">
    <property type="entry name" value="DUF4283 DOMAIN-CONTAINING PROTEIN"/>
    <property type="match status" value="1"/>
</dbReference>